<protein>
    <submittedName>
        <fullName evidence="1">Uncharacterized protein</fullName>
    </submittedName>
</protein>
<reference evidence="1" key="1">
    <citation type="submission" date="2018-05" db="EMBL/GenBank/DDBJ databases">
        <authorList>
            <person name="Lanie J.A."/>
            <person name="Ng W.-L."/>
            <person name="Kazmierczak K.M."/>
            <person name="Andrzejewski T.M."/>
            <person name="Davidsen T.M."/>
            <person name="Wayne K.J."/>
            <person name="Tettelin H."/>
            <person name="Glass J.I."/>
            <person name="Rusch D."/>
            <person name="Podicherti R."/>
            <person name="Tsui H.-C.T."/>
            <person name="Winkler M.E."/>
        </authorList>
    </citation>
    <scope>NUCLEOTIDE SEQUENCE</scope>
</reference>
<dbReference type="EMBL" id="UINC01068873">
    <property type="protein sequence ID" value="SVC01816.1"/>
    <property type="molecule type" value="Genomic_DNA"/>
</dbReference>
<dbReference type="AlphaFoldDB" id="A0A382IQC2"/>
<accession>A0A382IQC2</accession>
<name>A0A382IQC2_9ZZZZ</name>
<proteinExistence type="predicted"/>
<gene>
    <name evidence="1" type="ORF">METZ01_LOCUS254670</name>
</gene>
<sequence>MGMQGRWETGWSNQHNISVRKCPPHEPTYKAKSYEFICELEDYSDEDIQMYMQTQIGDASKDETHMFEQAFNGMTNYLLTGKREEDG</sequence>
<evidence type="ECO:0000313" key="1">
    <source>
        <dbReference type="EMBL" id="SVC01816.1"/>
    </source>
</evidence>
<organism evidence="1">
    <name type="scientific">marine metagenome</name>
    <dbReference type="NCBI Taxonomy" id="408172"/>
    <lineage>
        <taxon>unclassified sequences</taxon>
        <taxon>metagenomes</taxon>
        <taxon>ecological metagenomes</taxon>
    </lineage>
</organism>